<reference evidence="3 4" key="1">
    <citation type="submission" date="2023-11" db="EMBL/GenBank/DDBJ databases">
        <authorList>
            <person name="Xu M."/>
            <person name="Jiang T."/>
        </authorList>
    </citation>
    <scope>NUCLEOTIDE SEQUENCE [LARGE SCALE GENOMIC DNA]</scope>
    <source>
        <strain evidence="3 4">SD</strain>
    </source>
</reference>
<proteinExistence type="predicted"/>
<evidence type="ECO:0000313" key="4">
    <source>
        <dbReference type="Proteomes" id="UP001277761"/>
    </source>
</evidence>
<evidence type="ECO:0000313" key="3">
    <source>
        <dbReference type="EMBL" id="MDX8153365.1"/>
    </source>
</evidence>
<feature type="domain" description="Helix-turn-helix" evidence="2">
    <location>
        <begin position="23"/>
        <end position="67"/>
    </location>
</feature>
<dbReference type="InterPro" id="IPR041657">
    <property type="entry name" value="HTH_17"/>
</dbReference>
<protein>
    <submittedName>
        <fullName evidence="3">Helix-turn-helix domain-containing protein</fullName>
    </submittedName>
</protein>
<gene>
    <name evidence="3" type="ORF">SK069_17335</name>
</gene>
<dbReference type="InterPro" id="IPR009061">
    <property type="entry name" value="DNA-bd_dom_put_sf"/>
</dbReference>
<dbReference type="Proteomes" id="UP001277761">
    <property type="component" value="Unassembled WGS sequence"/>
</dbReference>
<evidence type="ECO:0000259" key="2">
    <source>
        <dbReference type="Pfam" id="PF12728"/>
    </source>
</evidence>
<organism evidence="3 4">
    <name type="scientific">Patulibacter brassicae</name>
    <dbReference type="NCBI Taxonomy" id="1705717"/>
    <lineage>
        <taxon>Bacteria</taxon>
        <taxon>Bacillati</taxon>
        <taxon>Actinomycetota</taxon>
        <taxon>Thermoleophilia</taxon>
        <taxon>Solirubrobacterales</taxon>
        <taxon>Patulibacteraceae</taxon>
        <taxon>Patulibacter</taxon>
    </lineage>
</organism>
<dbReference type="RefSeq" id="WP_319955516.1">
    <property type="nucleotide sequence ID" value="NZ_JAXAVX010000013.1"/>
</dbReference>
<accession>A0ABU4VRC5</accession>
<evidence type="ECO:0000256" key="1">
    <source>
        <dbReference type="SAM" id="MobiDB-lite"/>
    </source>
</evidence>
<comment type="caution">
    <text evidence="3">The sequence shown here is derived from an EMBL/GenBank/DDBJ whole genome shotgun (WGS) entry which is preliminary data.</text>
</comment>
<feature type="region of interest" description="Disordered" evidence="1">
    <location>
        <begin position="72"/>
        <end position="97"/>
    </location>
</feature>
<dbReference type="Pfam" id="PF12728">
    <property type="entry name" value="HTH_17"/>
    <property type="match status" value="1"/>
</dbReference>
<dbReference type="SUPFAM" id="SSF46955">
    <property type="entry name" value="Putative DNA-binding domain"/>
    <property type="match status" value="1"/>
</dbReference>
<keyword evidence="4" id="KW-1185">Reference proteome</keyword>
<dbReference type="EMBL" id="JAXAVX010000013">
    <property type="protein sequence ID" value="MDX8153365.1"/>
    <property type="molecule type" value="Genomic_DNA"/>
</dbReference>
<name>A0ABU4VRC5_9ACTN</name>
<sequence>MPSTTRNTDPATDPTLGVEEVRYVTTEEAARIAGMHPESIRRWIREGVLQARKRGRAYDVLESSLLAKLGRGEQAPTGGGIYDPNWGPFTRDPFRRD</sequence>